<feature type="compositionally biased region" description="Basic residues" evidence="1">
    <location>
        <begin position="384"/>
        <end position="397"/>
    </location>
</feature>
<feature type="compositionally biased region" description="Basic and acidic residues" evidence="1">
    <location>
        <begin position="442"/>
        <end position="460"/>
    </location>
</feature>
<dbReference type="InterPro" id="IPR001005">
    <property type="entry name" value="SANT/Myb"/>
</dbReference>
<feature type="compositionally biased region" description="Polar residues" evidence="1">
    <location>
        <begin position="461"/>
        <end position="476"/>
    </location>
</feature>
<dbReference type="PANTHER" id="PTHR22929:SF0">
    <property type="entry name" value="TRANSCRIPTION FACTOR TFIIIB COMPONENT B'' HOMOLOG"/>
    <property type="match status" value="1"/>
</dbReference>
<keyword evidence="4" id="KW-1185">Reference proteome</keyword>
<feature type="region of interest" description="Disordered" evidence="1">
    <location>
        <begin position="379"/>
        <end position="412"/>
    </location>
</feature>
<dbReference type="PROSITE" id="PS51294">
    <property type="entry name" value="HTH_MYB"/>
    <property type="match status" value="1"/>
</dbReference>
<dbReference type="InterPro" id="IPR009057">
    <property type="entry name" value="Homeodomain-like_sf"/>
</dbReference>
<dbReference type="OrthoDB" id="272624at2759"/>
<accession>A0A8T2UUA4</accession>
<sequence>MFSSLEALDVDEHVDIAPVTRQGAFIPKAKPRVRKGANHSARIKHTEVIKQTNSPVSIANADEHIDQQIVTQQLSLQSSQLETDLGIQSGEVVEEKVSAKNLNDDVNANVRTITPPKEESTSTIPPLVKEVLVEDFFKTQENLVLSSDSKSEGHAIDTVYALSGGTLSYQQQIQGTCCTEKQEFVEKEHSLSTPISNEDFRGNAHNESLPSSSDLQPLQSECLLAPEGIGQIDLDDYITEINEMQAVEHVNKATIMSPQLKHVSLDLQSPQTEKEVAEVSSKIKIASEDGPDLCLAGNKVRQAHNVGAVEEITTSDHVTEENNNSFDDGNEQQDRMPDDQGPNFLENEKIGQLSVIGTSASGVEVGIADVSCQKSVMDDAAAPVKKKRHGSTPKRKRHDDGEELLNAGEKTSSMRIKKSRFLASSFANVQGSAREVATGTTADREENLEASSKGENKQETDNVQGQQDNGHSSTIPHTEKRRRRKPARYLDAADDDEKSYSLFSSASVKKSSRQSQIDKQGNVETELLSELFPSLPEKIAKLKKRENGSTNATLNGATAHTTAKGSRRAKGSSKSTTPKADKNEKKVFKKPVIQRRRVERCTINPADPDLDPKKLTMKEIIRLAAAKERISKKENAKNAKNKDQIASTDAEIEHENEASACFAPQVQIIDGQIVINEESLVINARRKDDIRTYKRVEETHAKLNYHSYMKRTPKQFWKPEETELFYKALREIGTNFSMIQHLFPGRTRKQVALKFKKEERCRPWRISEKHPTFWK</sequence>
<dbReference type="SUPFAM" id="SSF46689">
    <property type="entry name" value="Homeodomain-like"/>
    <property type="match status" value="1"/>
</dbReference>
<feature type="domain" description="HTH myb-type" evidence="2">
    <location>
        <begin position="709"/>
        <end position="757"/>
    </location>
</feature>
<evidence type="ECO:0000256" key="1">
    <source>
        <dbReference type="SAM" id="MobiDB-lite"/>
    </source>
</evidence>
<feature type="compositionally biased region" description="Polar residues" evidence="1">
    <location>
        <begin position="548"/>
        <end position="561"/>
    </location>
</feature>
<dbReference type="GO" id="GO:0070898">
    <property type="term" value="P:RNA polymerase III preinitiation complex assembly"/>
    <property type="evidence" value="ECO:0007669"/>
    <property type="project" value="TreeGrafter"/>
</dbReference>
<evidence type="ECO:0000313" key="3">
    <source>
        <dbReference type="EMBL" id="KAH7437353.1"/>
    </source>
</evidence>
<reference evidence="3" key="1">
    <citation type="submission" date="2021-08" db="EMBL/GenBank/DDBJ databases">
        <title>WGS assembly of Ceratopteris richardii.</title>
        <authorList>
            <person name="Marchant D.B."/>
            <person name="Chen G."/>
            <person name="Jenkins J."/>
            <person name="Shu S."/>
            <person name="Leebens-Mack J."/>
            <person name="Grimwood J."/>
            <person name="Schmutz J."/>
            <person name="Soltis P."/>
            <person name="Soltis D."/>
            <person name="Chen Z.-H."/>
        </authorList>
    </citation>
    <scope>NUCLEOTIDE SEQUENCE</scope>
    <source>
        <strain evidence="3">Whitten #5841</strain>
        <tissue evidence="3">Leaf</tissue>
    </source>
</reference>
<feature type="region of interest" description="Disordered" evidence="1">
    <location>
        <begin position="191"/>
        <end position="215"/>
    </location>
</feature>
<evidence type="ECO:0000259" key="2">
    <source>
        <dbReference type="PROSITE" id="PS51294"/>
    </source>
</evidence>
<dbReference type="AlphaFoldDB" id="A0A8T2UUA4"/>
<feature type="region of interest" description="Disordered" evidence="1">
    <location>
        <begin position="314"/>
        <end position="342"/>
    </location>
</feature>
<dbReference type="InterPro" id="IPR017930">
    <property type="entry name" value="Myb_dom"/>
</dbReference>
<feature type="region of interest" description="Disordered" evidence="1">
    <location>
        <begin position="430"/>
        <end position="521"/>
    </location>
</feature>
<proteinExistence type="predicted"/>
<dbReference type="EMBL" id="CM035410">
    <property type="protein sequence ID" value="KAH7437353.1"/>
    <property type="molecule type" value="Genomic_DNA"/>
</dbReference>
<dbReference type="Pfam" id="PF15963">
    <property type="entry name" value="Myb_DNA-bind_7"/>
    <property type="match status" value="1"/>
</dbReference>
<dbReference type="Gene3D" id="1.10.10.60">
    <property type="entry name" value="Homeodomain-like"/>
    <property type="match status" value="1"/>
</dbReference>
<feature type="region of interest" description="Disordered" evidence="1">
    <location>
        <begin position="544"/>
        <end position="589"/>
    </location>
</feature>
<dbReference type="Proteomes" id="UP000825935">
    <property type="component" value="Chromosome 5"/>
</dbReference>
<name>A0A8T2UUA4_CERRI</name>
<organism evidence="3 4">
    <name type="scientific">Ceratopteris richardii</name>
    <name type="common">Triangle waterfern</name>
    <dbReference type="NCBI Taxonomy" id="49495"/>
    <lineage>
        <taxon>Eukaryota</taxon>
        <taxon>Viridiplantae</taxon>
        <taxon>Streptophyta</taxon>
        <taxon>Embryophyta</taxon>
        <taxon>Tracheophyta</taxon>
        <taxon>Polypodiopsida</taxon>
        <taxon>Polypodiidae</taxon>
        <taxon>Polypodiales</taxon>
        <taxon>Pteridineae</taxon>
        <taxon>Pteridaceae</taxon>
        <taxon>Parkerioideae</taxon>
        <taxon>Ceratopteris</taxon>
    </lineage>
</organism>
<dbReference type="GO" id="GO:0000126">
    <property type="term" value="C:transcription factor TFIIIB complex"/>
    <property type="evidence" value="ECO:0007669"/>
    <property type="project" value="TreeGrafter"/>
</dbReference>
<evidence type="ECO:0000313" key="4">
    <source>
        <dbReference type="Proteomes" id="UP000825935"/>
    </source>
</evidence>
<dbReference type="CDD" id="cd00167">
    <property type="entry name" value="SANT"/>
    <property type="match status" value="1"/>
</dbReference>
<feature type="compositionally biased region" description="Low complexity" evidence="1">
    <location>
        <begin position="500"/>
        <end position="515"/>
    </location>
</feature>
<dbReference type="SMART" id="SM00717">
    <property type="entry name" value="SANT"/>
    <property type="match status" value="1"/>
</dbReference>
<gene>
    <name evidence="3" type="ORF">KP509_05G067200</name>
</gene>
<comment type="caution">
    <text evidence="3">The sequence shown here is derived from an EMBL/GenBank/DDBJ whole genome shotgun (WGS) entry which is preliminary data.</text>
</comment>
<protein>
    <recommendedName>
        <fullName evidence="2">HTH myb-type domain-containing protein</fullName>
    </recommendedName>
</protein>
<dbReference type="PANTHER" id="PTHR22929">
    <property type="entry name" value="RNA POLYMERASE III TRANSCRIPTION INITIATION FACTOR B"/>
    <property type="match status" value="1"/>
</dbReference>
<dbReference type="InterPro" id="IPR039467">
    <property type="entry name" value="TFIIIB_B''_Myb"/>
</dbReference>
<dbReference type="GO" id="GO:0001156">
    <property type="term" value="F:TFIIIC-class transcription factor complex binding"/>
    <property type="evidence" value="ECO:0007669"/>
    <property type="project" value="TreeGrafter"/>
</dbReference>